<dbReference type="Pfam" id="PF13193">
    <property type="entry name" value="AMP-binding_C"/>
    <property type="match status" value="1"/>
</dbReference>
<dbReference type="InterPro" id="IPR020845">
    <property type="entry name" value="AMP-binding_CS"/>
</dbReference>
<reference evidence="4" key="1">
    <citation type="submission" date="2012-04" db="EMBL/GenBank/DDBJ databases">
        <authorList>
            <person name="Borisov I.G."/>
            <person name="Ivanikova N.V."/>
            <person name="Pinevich A.V."/>
        </authorList>
    </citation>
    <scope>NUCLEOTIDE SEQUENCE</scope>
    <source>
        <strain evidence="4">CALU 1027</strain>
    </source>
</reference>
<evidence type="ECO:0000313" key="4">
    <source>
        <dbReference type="EMBL" id="KKI98404.1"/>
    </source>
</evidence>
<dbReference type="PANTHER" id="PTHR43201:SF8">
    <property type="entry name" value="ACYL-COA SYNTHETASE FAMILY MEMBER 3"/>
    <property type="match status" value="1"/>
</dbReference>
<feature type="domain" description="AMP-dependent synthetase/ligase" evidence="2">
    <location>
        <begin position="148"/>
        <end position="347"/>
    </location>
</feature>
<keyword evidence="5" id="KW-1185">Reference proteome</keyword>
<organism evidence="4 5">
    <name type="scientific">Prochlorothrix hollandica PCC 9006 = CALU 1027</name>
    <dbReference type="NCBI Taxonomy" id="317619"/>
    <lineage>
        <taxon>Bacteria</taxon>
        <taxon>Bacillati</taxon>
        <taxon>Cyanobacteriota</taxon>
        <taxon>Cyanophyceae</taxon>
        <taxon>Prochlorotrichales</taxon>
        <taxon>Prochlorotrichaceae</taxon>
        <taxon>Prochlorothrix</taxon>
    </lineage>
</organism>
<dbReference type="SUPFAM" id="SSF56801">
    <property type="entry name" value="Acetyl-CoA synthetase-like"/>
    <property type="match status" value="1"/>
</dbReference>
<dbReference type="GO" id="GO:0031956">
    <property type="term" value="F:medium-chain fatty acid-CoA ligase activity"/>
    <property type="evidence" value="ECO:0007669"/>
    <property type="project" value="TreeGrafter"/>
</dbReference>
<comment type="caution">
    <text evidence="4">The sequence shown here is derived from an EMBL/GenBank/DDBJ whole genome shotgun (WGS) entry which is preliminary data.</text>
</comment>
<gene>
    <name evidence="4" type="ORF">PROH_18225</name>
</gene>
<protein>
    <submittedName>
        <fullName evidence="4">AMP-dependent synthetase</fullName>
    </submittedName>
</protein>
<dbReference type="Gene3D" id="3.40.50.12780">
    <property type="entry name" value="N-terminal domain of ligase-like"/>
    <property type="match status" value="1"/>
</dbReference>
<proteinExistence type="inferred from homology"/>
<dbReference type="RefSeq" id="WP_017712885.1">
    <property type="nucleotide sequence ID" value="NZ_KB235938.1"/>
</dbReference>
<comment type="similarity">
    <text evidence="1">Belongs to the ATP-dependent AMP-binding enzyme family.</text>
</comment>
<dbReference type="InterPro" id="IPR042099">
    <property type="entry name" value="ANL_N_sf"/>
</dbReference>
<dbReference type="PROSITE" id="PS00455">
    <property type="entry name" value="AMP_BINDING"/>
    <property type="match status" value="1"/>
</dbReference>
<evidence type="ECO:0000259" key="3">
    <source>
        <dbReference type="Pfam" id="PF13193"/>
    </source>
</evidence>
<name>A0A0M2PQA1_PROHO</name>
<dbReference type="OrthoDB" id="9803968at2"/>
<dbReference type="PANTHER" id="PTHR43201">
    <property type="entry name" value="ACYL-COA SYNTHETASE"/>
    <property type="match status" value="1"/>
</dbReference>
<dbReference type="CDD" id="cd04433">
    <property type="entry name" value="AFD_class_I"/>
    <property type="match status" value="1"/>
</dbReference>
<dbReference type="Gene3D" id="3.30.300.30">
    <property type="match status" value="1"/>
</dbReference>
<sequence length="489" mass="53041">MDIFGPVSNPDSTLTDGTLTCTYGDLPPLFGQIDAVLHQAGVGIQDPIVVECDNSLPTAIVLLALLSQGYSVLPIPQGLRSTLDNAPDGPAVIPHFCQHILTPNSKDPAGNPVDLGQVSQLFDVIPNPTAQAGERLGDRGHQKLYMRTSGSTGTPKVVMHSHNGLAANVQACVERLHLTADDRIALPVPLFHMYGLGAGFLPGIKAGASIDLQQGANLLRYLQREQHFNPNVAFLTPIFCETLLKGRRSDRPYRMTVAAGDRVREDTFGPYESRFGCLVKLYGSTEMGALTASSPLEPASDRLQSVGHPMADVEMRLVSSDQLTPEDVAKGIGELWCRRQAGFEGYLDWHGQPLDLGQWDGEGWFCTKDLGRLWPDGRVEVLGRCDHSVNRDGLLVFFADVERALMSLAAVESAVVVSKGESQRGKNLTAYCIPAQGQSPLVADLRRSCFEVLPNRAVPDHIVILDNLPLLANGKVDRQQLIHRVNTPG</sequence>
<evidence type="ECO:0000259" key="2">
    <source>
        <dbReference type="Pfam" id="PF00501"/>
    </source>
</evidence>
<dbReference type="Proteomes" id="UP000034681">
    <property type="component" value="Unassembled WGS sequence"/>
</dbReference>
<dbReference type="InterPro" id="IPR000873">
    <property type="entry name" value="AMP-dep_synth/lig_dom"/>
</dbReference>
<accession>A0A0M2PQA1</accession>
<dbReference type="Pfam" id="PF00501">
    <property type="entry name" value="AMP-binding"/>
    <property type="match status" value="1"/>
</dbReference>
<dbReference type="EMBL" id="AJTX02000008">
    <property type="protein sequence ID" value="KKI98404.1"/>
    <property type="molecule type" value="Genomic_DNA"/>
</dbReference>
<dbReference type="InterPro" id="IPR045851">
    <property type="entry name" value="AMP-bd_C_sf"/>
</dbReference>
<dbReference type="GO" id="GO:0006631">
    <property type="term" value="P:fatty acid metabolic process"/>
    <property type="evidence" value="ECO:0007669"/>
    <property type="project" value="TreeGrafter"/>
</dbReference>
<dbReference type="STRING" id="317619.GCA_000332315_02531"/>
<dbReference type="AlphaFoldDB" id="A0A0M2PQA1"/>
<feature type="domain" description="AMP-binding enzyme C-terminal" evidence="3">
    <location>
        <begin position="401"/>
        <end position="475"/>
    </location>
</feature>
<evidence type="ECO:0000313" key="5">
    <source>
        <dbReference type="Proteomes" id="UP000034681"/>
    </source>
</evidence>
<dbReference type="InterPro" id="IPR025110">
    <property type="entry name" value="AMP-bd_C"/>
</dbReference>
<evidence type="ECO:0000256" key="1">
    <source>
        <dbReference type="ARBA" id="ARBA00006432"/>
    </source>
</evidence>
<dbReference type="eggNOG" id="COG0318">
    <property type="taxonomic scope" value="Bacteria"/>
</dbReference>